<dbReference type="EMBL" id="FOYM01000071">
    <property type="protein sequence ID" value="SFR18849.1"/>
    <property type="molecule type" value="Genomic_DNA"/>
</dbReference>
<sequence>MKKIKFTTFIFLLIVSFFWMNISPTIKPIDIVEPTYKDCKYVIDIELNNMNNLPLINNHYFHNIYLYVDGYVLLPPYNVQQ</sequence>
<organism evidence="1 2">
    <name type="scientific">Desulfoscipio geothermicus DSM 3669</name>
    <dbReference type="NCBI Taxonomy" id="1121426"/>
    <lineage>
        <taxon>Bacteria</taxon>
        <taxon>Bacillati</taxon>
        <taxon>Bacillota</taxon>
        <taxon>Clostridia</taxon>
        <taxon>Eubacteriales</taxon>
        <taxon>Desulfallaceae</taxon>
        <taxon>Desulfoscipio</taxon>
    </lineage>
</organism>
<protein>
    <submittedName>
        <fullName evidence="1">Uncharacterized protein</fullName>
    </submittedName>
</protein>
<gene>
    <name evidence="1" type="ORF">SAMN05660706_1711</name>
</gene>
<accession>A0A1I6EM77</accession>
<dbReference type="AlphaFoldDB" id="A0A1I6EM77"/>
<proteinExistence type="predicted"/>
<dbReference type="Proteomes" id="UP000199584">
    <property type="component" value="Unassembled WGS sequence"/>
</dbReference>
<keyword evidence="2" id="KW-1185">Reference proteome</keyword>
<evidence type="ECO:0000313" key="2">
    <source>
        <dbReference type="Proteomes" id="UP000199584"/>
    </source>
</evidence>
<reference evidence="2" key="1">
    <citation type="submission" date="2016-10" db="EMBL/GenBank/DDBJ databases">
        <authorList>
            <person name="Varghese N."/>
            <person name="Submissions S."/>
        </authorList>
    </citation>
    <scope>NUCLEOTIDE SEQUENCE [LARGE SCALE GENOMIC DNA]</scope>
    <source>
        <strain evidence="2">DSM 3669</strain>
    </source>
</reference>
<name>A0A1I6EM77_9FIRM</name>
<evidence type="ECO:0000313" key="1">
    <source>
        <dbReference type="EMBL" id="SFR18849.1"/>
    </source>
</evidence>